<dbReference type="PANTHER" id="PTHR30600">
    <property type="entry name" value="CYTOCHROME C PEROXIDASE-RELATED"/>
    <property type="match status" value="1"/>
</dbReference>
<keyword evidence="1 4" id="KW-0349">Heme</keyword>
<dbReference type="GO" id="GO:0009055">
    <property type="term" value="F:electron transfer activity"/>
    <property type="evidence" value="ECO:0007669"/>
    <property type="project" value="InterPro"/>
</dbReference>
<dbReference type="InterPro" id="IPR051395">
    <property type="entry name" value="Cytochrome_c_Peroxidase/MauG"/>
</dbReference>
<protein>
    <recommendedName>
        <fullName evidence="5">Cytochrome c domain-containing protein</fullName>
    </recommendedName>
</protein>
<evidence type="ECO:0000256" key="1">
    <source>
        <dbReference type="ARBA" id="ARBA00022617"/>
    </source>
</evidence>
<gene>
    <name evidence="6" type="ORF">CCR82_15905</name>
</gene>
<dbReference type="Pfam" id="PF21419">
    <property type="entry name" value="RoxA-like_Cyt-c"/>
    <property type="match status" value="1"/>
</dbReference>
<proteinExistence type="predicted"/>
<name>A0AAJ0UI74_HALSE</name>
<accession>A0AAJ0UI74</accession>
<comment type="caution">
    <text evidence="6">The sequence shown here is derived from an EMBL/GenBank/DDBJ whole genome shotgun (WGS) entry which is preliminary data.</text>
</comment>
<evidence type="ECO:0000313" key="6">
    <source>
        <dbReference type="EMBL" id="MBK5931975.1"/>
    </source>
</evidence>
<dbReference type="InterPro" id="IPR036909">
    <property type="entry name" value="Cyt_c-like_dom_sf"/>
</dbReference>
<dbReference type="PANTHER" id="PTHR30600:SF9">
    <property type="entry name" value="BLR7738 PROTEIN"/>
    <property type="match status" value="1"/>
</dbReference>
<dbReference type="AlphaFoldDB" id="A0AAJ0UI74"/>
<reference evidence="6" key="2">
    <citation type="journal article" date="2020" name="Microorganisms">
        <title>Osmotic Adaptation and Compatible Solute Biosynthesis of Phototrophic Bacteria as Revealed from Genome Analyses.</title>
        <authorList>
            <person name="Imhoff J.F."/>
            <person name="Rahn T."/>
            <person name="Kunzel S."/>
            <person name="Keller A."/>
            <person name="Neulinger S.C."/>
        </authorList>
    </citation>
    <scope>NUCLEOTIDE SEQUENCE</scope>
    <source>
        <strain evidence="6">DSM 4395</strain>
    </source>
</reference>
<dbReference type="GO" id="GO:0046872">
    <property type="term" value="F:metal ion binding"/>
    <property type="evidence" value="ECO:0007669"/>
    <property type="project" value="UniProtKB-KW"/>
</dbReference>
<dbReference type="GO" id="GO:0004130">
    <property type="term" value="F:cytochrome-c peroxidase activity"/>
    <property type="evidence" value="ECO:0007669"/>
    <property type="project" value="TreeGrafter"/>
</dbReference>
<reference evidence="6" key="1">
    <citation type="submission" date="2017-05" db="EMBL/GenBank/DDBJ databases">
        <authorList>
            <person name="Imhoff J.F."/>
            <person name="Rahn T."/>
            <person name="Kuenzel S."/>
            <person name="Neulinger S.C."/>
        </authorList>
    </citation>
    <scope>NUCLEOTIDE SEQUENCE</scope>
    <source>
        <strain evidence="6">DSM 4395</strain>
    </source>
</reference>
<dbReference type="SUPFAM" id="SSF46626">
    <property type="entry name" value="Cytochrome c"/>
    <property type="match status" value="1"/>
</dbReference>
<evidence type="ECO:0000256" key="3">
    <source>
        <dbReference type="ARBA" id="ARBA00023004"/>
    </source>
</evidence>
<dbReference type="Gene3D" id="1.10.760.10">
    <property type="entry name" value="Cytochrome c-like domain"/>
    <property type="match status" value="1"/>
</dbReference>
<evidence type="ECO:0000256" key="4">
    <source>
        <dbReference type="PROSITE-ProRule" id="PRU00433"/>
    </source>
</evidence>
<keyword evidence="3 4" id="KW-0408">Iron</keyword>
<keyword evidence="2 4" id="KW-0479">Metal-binding</keyword>
<feature type="domain" description="Cytochrome c" evidence="5">
    <location>
        <begin position="276"/>
        <end position="457"/>
    </location>
</feature>
<organism evidence="6 7">
    <name type="scientific">Halochromatium salexigens</name>
    <name type="common">Chromatium salexigens</name>
    <dbReference type="NCBI Taxonomy" id="49447"/>
    <lineage>
        <taxon>Bacteria</taxon>
        <taxon>Pseudomonadati</taxon>
        <taxon>Pseudomonadota</taxon>
        <taxon>Gammaproteobacteria</taxon>
        <taxon>Chromatiales</taxon>
        <taxon>Chromatiaceae</taxon>
        <taxon>Halochromatium</taxon>
    </lineage>
</organism>
<evidence type="ECO:0000259" key="5">
    <source>
        <dbReference type="PROSITE" id="PS51007"/>
    </source>
</evidence>
<dbReference type="InterPro" id="IPR009056">
    <property type="entry name" value="Cyt_c-like_dom"/>
</dbReference>
<evidence type="ECO:0000256" key="2">
    <source>
        <dbReference type="ARBA" id="ARBA00022723"/>
    </source>
</evidence>
<dbReference type="EMBL" id="NHSF01000073">
    <property type="protein sequence ID" value="MBK5931975.1"/>
    <property type="molecule type" value="Genomic_DNA"/>
</dbReference>
<dbReference type="GO" id="GO:0020037">
    <property type="term" value="F:heme binding"/>
    <property type="evidence" value="ECO:0007669"/>
    <property type="project" value="InterPro"/>
</dbReference>
<dbReference type="PROSITE" id="PS51007">
    <property type="entry name" value="CYTC"/>
    <property type="match status" value="1"/>
</dbReference>
<dbReference type="Proteomes" id="UP001296967">
    <property type="component" value="Unassembled WGS sequence"/>
</dbReference>
<keyword evidence="7" id="KW-1185">Reference proteome</keyword>
<sequence>MSITGLVACDGAQPVDVTKAEPGPIPASPQRSGDAQAGYDALVNRAVVTCGLPYDAYAASRGAPAPEYALAGRRGRNAELPYALTAFTAESGVELVTSNCLGCHAAPLNGELVIGLGNEFLDFTADPVMAVEGAGAYVEGEAEVAEWQRWADRLGAIAPWSMTDTIGANPAQAITLALMAHRDPDTLAWSDEPHVPLPSTEVLPASVPPWWNVGKKHAMFYNGEGRGDHVGYMMLASTTCTDSVAEAREIDAWFQDVRAYLATLEAPAYPYPVDTELAAQGERLFKAECTECHGRYGEHERYPNELVALDEVGTDPAMAEAAYQHADRFARWFNASFYGRNADAQPGLGYVAPPLDGIWATAPYLHNGSVPSLAALLESSERPRYWRFESAHPDYDQDALGWRYQRLEQGREPFASLEEQKWVYDTTRRGYGNQGHDFGDLLDDDERRALLEYLKTL</sequence>
<evidence type="ECO:0000313" key="7">
    <source>
        <dbReference type="Proteomes" id="UP001296967"/>
    </source>
</evidence>